<accession>A0A1H3IMK6</accession>
<gene>
    <name evidence="1" type="ORF">SAMN02910414_01196</name>
</gene>
<dbReference type="AlphaFoldDB" id="A0A1H3IMK6"/>
<protein>
    <submittedName>
        <fullName evidence="1">Uncharacterized protein</fullName>
    </submittedName>
</protein>
<dbReference type="STRING" id="1122142.SAMN02910414_01196"/>
<sequence>MKKISEKNTKNIVGGGYHWICEKTRYLGYNYGSNYNSCLRAAGRHTGRYGGSHRTRVIWCENY</sequence>
<reference evidence="1 2" key="1">
    <citation type="submission" date="2016-10" db="EMBL/GenBank/DDBJ databases">
        <authorList>
            <person name="de Groot N.N."/>
        </authorList>
    </citation>
    <scope>NUCLEOTIDE SEQUENCE [LARGE SCALE GENOMIC DNA]</scope>
    <source>
        <strain evidence="1 2">DSM 14045</strain>
    </source>
</reference>
<proteinExistence type="predicted"/>
<dbReference type="RefSeq" id="WP_074717050.1">
    <property type="nucleotide sequence ID" value="NZ_FNPG01000012.1"/>
</dbReference>
<evidence type="ECO:0000313" key="1">
    <source>
        <dbReference type="EMBL" id="SDY28308.1"/>
    </source>
</evidence>
<dbReference type="EMBL" id="FNPG01000012">
    <property type="protein sequence ID" value="SDY28308.1"/>
    <property type="molecule type" value="Genomic_DNA"/>
</dbReference>
<keyword evidence="2" id="KW-1185">Reference proteome</keyword>
<name>A0A1H3IMK6_9FIRM</name>
<dbReference type="Proteomes" id="UP000183918">
    <property type="component" value="Unassembled WGS sequence"/>
</dbReference>
<organism evidence="1 2">
    <name type="scientific">Lachnobacterium bovis DSM 14045</name>
    <dbReference type="NCBI Taxonomy" id="1122142"/>
    <lineage>
        <taxon>Bacteria</taxon>
        <taxon>Bacillati</taxon>
        <taxon>Bacillota</taxon>
        <taxon>Clostridia</taxon>
        <taxon>Lachnospirales</taxon>
        <taxon>Lachnospiraceae</taxon>
        <taxon>Lachnobacterium</taxon>
    </lineage>
</organism>
<evidence type="ECO:0000313" key="2">
    <source>
        <dbReference type="Proteomes" id="UP000183918"/>
    </source>
</evidence>